<evidence type="ECO:0000313" key="3">
    <source>
        <dbReference type="Proteomes" id="UP000198984"/>
    </source>
</evidence>
<keyword evidence="3" id="KW-1185">Reference proteome</keyword>
<keyword evidence="1" id="KW-0812">Transmembrane</keyword>
<feature type="transmembrane region" description="Helical" evidence="1">
    <location>
        <begin position="6"/>
        <end position="21"/>
    </location>
</feature>
<organism evidence="2 3">
    <name type="scientific">Chitinophaga rupis</name>
    <dbReference type="NCBI Taxonomy" id="573321"/>
    <lineage>
        <taxon>Bacteria</taxon>
        <taxon>Pseudomonadati</taxon>
        <taxon>Bacteroidota</taxon>
        <taxon>Chitinophagia</taxon>
        <taxon>Chitinophagales</taxon>
        <taxon>Chitinophagaceae</taxon>
        <taxon>Chitinophaga</taxon>
    </lineage>
</organism>
<proteinExistence type="predicted"/>
<gene>
    <name evidence="2" type="ORF">SAMN04488505_105276</name>
</gene>
<dbReference type="AlphaFoldDB" id="A0A1H8A398"/>
<feature type="transmembrane region" description="Helical" evidence="1">
    <location>
        <begin position="96"/>
        <end position="120"/>
    </location>
</feature>
<feature type="transmembrane region" description="Helical" evidence="1">
    <location>
        <begin position="67"/>
        <end position="84"/>
    </location>
</feature>
<protein>
    <submittedName>
        <fullName evidence="2">Uncharacterized protein</fullName>
    </submittedName>
</protein>
<evidence type="ECO:0000313" key="2">
    <source>
        <dbReference type="EMBL" id="SEM64318.1"/>
    </source>
</evidence>
<accession>A0A1H8A398</accession>
<dbReference type="STRING" id="573321.SAMN04488505_105276"/>
<keyword evidence="1" id="KW-1133">Transmembrane helix</keyword>
<feature type="transmembrane region" description="Helical" evidence="1">
    <location>
        <begin position="132"/>
        <end position="152"/>
    </location>
</feature>
<keyword evidence="1" id="KW-0472">Membrane</keyword>
<reference evidence="2 3" key="1">
    <citation type="submission" date="2016-10" db="EMBL/GenBank/DDBJ databases">
        <authorList>
            <person name="de Groot N.N."/>
        </authorList>
    </citation>
    <scope>NUCLEOTIDE SEQUENCE [LARGE SCALE GENOMIC DNA]</scope>
    <source>
        <strain evidence="2 3">DSM 21039</strain>
    </source>
</reference>
<dbReference type="EMBL" id="FOBB01000005">
    <property type="protein sequence ID" value="SEM64318.1"/>
    <property type="molecule type" value="Genomic_DNA"/>
</dbReference>
<feature type="transmembrane region" description="Helical" evidence="1">
    <location>
        <begin position="33"/>
        <end position="55"/>
    </location>
</feature>
<sequence>MLYFAYNIYTPLEFAGLYGLFHNKFFSPWALRIFKIAAIAYVFITIVIVGLLGLIHRFLNEWVCLNNLVYTIWILVFIIQEYYEEPLYQVNLRRPFFWYLSGLFFYAPCTLLIFSLWHYIKSMPGSSLSYLLIIHSVFNINMYLLFTIGFWMDAGRKQFNIR</sequence>
<dbReference type="Proteomes" id="UP000198984">
    <property type="component" value="Unassembled WGS sequence"/>
</dbReference>
<name>A0A1H8A398_9BACT</name>
<evidence type="ECO:0000256" key="1">
    <source>
        <dbReference type="SAM" id="Phobius"/>
    </source>
</evidence>